<gene>
    <name evidence="1" type="ORF">QWZ16_13735</name>
</gene>
<keyword evidence="2" id="KW-1185">Reference proteome</keyword>
<evidence type="ECO:0000313" key="1">
    <source>
        <dbReference type="EMBL" id="MDN3610762.1"/>
    </source>
</evidence>
<protein>
    <submittedName>
        <fullName evidence="1">Uncharacterized protein</fullName>
    </submittedName>
</protein>
<proteinExistence type="predicted"/>
<evidence type="ECO:0000313" key="2">
    <source>
        <dbReference type="Proteomes" id="UP001238540"/>
    </source>
</evidence>
<reference evidence="2" key="1">
    <citation type="journal article" date="2019" name="Int. J. Syst. Evol. Microbiol.">
        <title>The Global Catalogue of Microorganisms (GCM) 10K type strain sequencing project: providing services to taxonomists for standard genome sequencing and annotation.</title>
        <authorList>
            <consortium name="The Broad Institute Genomics Platform"/>
            <consortium name="The Broad Institute Genome Sequencing Center for Infectious Disease"/>
            <person name="Wu L."/>
            <person name="Ma J."/>
        </authorList>
    </citation>
    <scope>NUCLEOTIDE SEQUENCE [LARGE SCALE GENOMIC DNA]</scope>
    <source>
        <strain evidence="2">CECT 7398</strain>
    </source>
</reference>
<organism evidence="1 2">
    <name type="scientific">Vibrio ostreicida</name>
    <dbReference type="NCBI Taxonomy" id="526588"/>
    <lineage>
        <taxon>Bacteria</taxon>
        <taxon>Pseudomonadati</taxon>
        <taxon>Pseudomonadota</taxon>
        <taxon>Gammaproteobacteria</taxon>
        <taxon>Vibrionales</taxon>
        <taxon>Vibrionaceae</taxon>
        <taxon>Vibrio</taxon>
    </lineage>
</organism>
<sequence length="42" mass="4717">MVKIKSGTRACVPLETTVYIFQSKEKPVLVADITTLIRIDTH</sequence>
<comment type="caution">
    <text evidence="1">The sequence shown here is derived from an EMBL/GenBank/DDBJ whole genome shotgun (WGS) entry which is preliminary data.</text>
</comment>
<name>A0ABT8BXD6_9VIBR</name>
<dbReference type="Proteomes" id="UP001238540">
    <property type="component" value="Unassembled WGS sequence"/>
</dbReference>
<accession>A0ABT8BXD6</accession>
<dbReference type="EMBL" id="JAUFQC010000001">
    <property type="protein sequence ID" value="MDN3610762.1"/>
    <property type="molecule type" value="Genomic_DNA"/>
</dbReference>
<dbReference type="RefSeq" id="WP_290312270.1">
    <property type="nucleotide sequence ID" value="NZ_JAUFQC010000001.1"/>
</dbReference>